<dbReference type="Proteomes" id="UP000281468">
    <property type="component" value="Unassembled WGS sequence"/>
</dbReference>
<evidence type="ECO:0000256" key="3">
    <source>
        <dbReference type="ARBA" id="ARBA00022989"/>
    </source>
</evidence>
<comment type="subcellular location">
    <subcellularLocation>
        <location evidence="1">Membrane</location>
        <topology evidence="1">Multi-pass membrane protein</topology>
    </subcellularLocation>
</comment>
<feature type="transmembrane region" description="Helical" evidence="6">
    <location>
        <begin position="804"/>
        <end position="825"/>
    </location>
</feature>
<keyword evidence="3 6" id="KW-1133">Transmembrane helix</keyword>
<dbReference type="InterPro" id="IPR020846">
    <property type="entry name" value="MFS_dom"/>
</dbReference>
<evidence type="ECO:0000256" key="2">
    <source>
        <dbReference type="ARBA" id="ARBA00022692"/>
    </source>
</evidence>
<evidence type="ECO:0000256" key="5">
    <source>
        <dbReference type="SAM" id="MobiDB-lite"/>
    </source>
</evidence>
<feature type="transmembrane region" description="Helical" evidence="6">
    <location>
        <begin position="571"/>
        <end position="593"/>
    </location>
</feature>
<dbReference type="Gene3D" id="1.20.1720.10">
    <property type="entry name" value="Multidrug resistance protein D"/>
    <property type="match status" value="1"/>
</dbReference>
<dbReference type="GO" id="GO:0022857">
    <property type="term" value="F:transmembrane transporter activity"/>
    <property type="evidence" value="ECO:0007669"/>
    <property type="project" value="InterPro"/>
</dbReference>
<feature type="transmembrane region" description="Helical" evidence="6">
    <location>
        <begin position="613"/>
        <end position="635"/>
    </location>
</feature>
<feature type="transmembrane region" description="Helical" evidence="6">
    <location>
        <begin position="745"/>
        <end position="765"/>
    </location>
</feature>
<feature type="transmembrane region" description="Helical" evidence="6">
    <location>
        <begin position="444"/>
        <end position="464"/>
    </location>
</feature>
<dbReference type="InterPro" id="IPR011701">
    <property type="entry name" value="MFS"/>
</dbReference>
<dbReference type="SUPFAM" id="SSF103473">
    <property type="entry name" value="MFS general substrate transporter"/>
    <property type="match status" value="1"/>
</dbReference>
<feature type="compositionally biased region" description="Basic residues" evidence="5">
    <location>
        <begin position="109"/>
        <end position="119"/>
    </location>
</feature>
<feature type="transmembrane region" description="Helical" evidence="6">
    <location>
        <begin position="501"/>
        <end position="522"/>
    </location>
</feature>
<feature type="compositionally biased region" description="Polar residues" evidence="5">
    <location>
        <begin position="1"/>
        <end position="17"/>
    </location>
</feature>
<sequence>MKDTQSSPPSRSLTRPISQPDIPCDQTSRLSSCNSSPSEASTPQSPQWPRPSRQTQLSATPQVEQVSGRTFLSRASSYRSTASRPPSLASIPDLEATSIDPTPLARAVSGKRKRLSKRHPPTDLRVQALRDASRLDLPSPPGRPAVSRHSSLRTDDRISKSGQNRHSNEQRLHHVGRSETQLRHHSYPPYRSITASQSTPELPPVVPQPARLPRLQTDLPGTIRRTASAASANGLSSTPTTENEHTPRPRASLRRLSSLDNLLTYREEKERWKRASSILQQRSSATILTPEVGEEQKQPSESAMASPDVPAFNDKIHIEHAVPPAAQPPTTHHKSRFRHITHEIGFCFSIAMTQFLAEYLISGFAIELPRLFATQTTTDMGLGLFWPASLLSLVLSATLLIFARLSDLYGGYPSFMFGAVWLTVWSVIPAFCHSQVMIDVSRAMEGLALAAFMPSTFAMVATVYEEGPRKNFVIGLYSGCAPLGFFAGFLVAGALPQDKTYWFFWIAAVLAFTTLVGAYLTVPNDRTDRKKMDMKMDWVGSFFITAGLLLLAYSLAVEPYANQHHPEKTGFTNAICWAPFASGVLSLGFALYWEGWKASCPLLPFDFFRPRSVKAFCFAGLCFYASYGVWLYMSAEFLQSPTGVTGPEKLMGIELALWYTPTAVGGIILCVIGGCLAHIVPIKLLLLVSGLAWIAAPLLLALAPLPLQYWTFVMPSMVCATIGIDLTFTVSLIFLAAVQPQRYQGVVGAVSSILVNLAMSFALPISEIIMKKAEASASSRYARVYVDETMELSPDIVHSGYKAAFLYGAASAGLGLIISVFFVHISRKVVGKKKTVQDEEQARETSPSEASTLIGEPEQRHGEGADEDEATPVQSTEFTR</sequence>
<feature type="transmembrane region" description="Helical" evidence="6">
    <location>
        <begin position="655"/>
        <end position="677"/>
    </location>
</feature>
<feature type="transmembrane region" description="Helical" evidence="6">
    <location>
        <begin position="476"/>
        <end position="495"/>
    </location>
</feature>
<dbReference type="AlphaFoldDB" id="A0A3M7HQL0"/>
<accession>A0A3M7HQL0</accession>
<evidence type="ECO:0000256" key="4">
    <source>
        <dbReference type="ARBA" id="ARBA00023136"/>
    </source>
</evidence>
<evidence type="ECO:0000259" key="7">
    <source>
        <dbReference type="PROSITE" id="PS50850"/>
    </source>
</evidence>
<dbReference type="InterPro" id="IPR036259">
    <property type="entry name" value="MFS_trans_sf"/>
</dbReference>
<feature type="region of interest" description="Disordered" evidence="5">
    <location>
        <begin position="834"/>
        <end position="880"/>
    </location>
</feature>
<dbReference type="Pfam" id="PF07690">
    <property type="entry name" value="MFS_1"/>
    <property type="match status" value="1"/>
</dbReference>
<dbReference type="PANTHER" id="PTHR42718">
    <property type="entry name" value="MAJOR FACILITATOR SUPERFAMILY MULTIDRUG TRANSPORTER MFSC"/>
    <property type="match status" value="1"/>
</dbReference>
<evidence type="ECO:0000313" key="8">
    <source>
        <dbReference type="EMBL" id="RMZ15651.1"/>
    </source>
</evidence>
<dbReference type="PANTHER" id="PTHR42718:SF11">
    <property type="entry name" value="MAJOR FACILITATOR SUPERFAMILY (MFS) PROFILE DOMAIN-CONTAINING PROTEIN"/>
    <property type="match status" value="1"/>
</dbReference>
<gene>
    <name evidence="8" type="ORF">D0862_01574</name>
</gene>
<feature type="compositionally biased region" description="Low complexity" evidence="5">
    <location>
        <begin position="41"/>
        <end position="56"/>
    </location>
</feature>
<dbReference type="VEuPathDB" id="FungiDB:BTJ68_03493"/>
<dbReference type="EMBL" id="QWIQ01000025">
    <property type="protein sequence ID" value="RMZ15651.1"/>
    <property type="molecule type" value="Genomic_DNA"/>
</dbReference>
<organism evidence="8 9">
    <name type="scientific">Hortaea werneckii</name>
    <name type="common">Black yeast</name>
    <name type="synonym">Cladosporium werneckii</name>
    <dbReference type="NCBI Taxonomy" id="91943"/>
    <lineage>
        <taxon>Eukaryota</taxon>
        <taxon>Fungi</taxon>
        <taxon>Dikarya</taxon>
        <taxon>Ascomycota</taxon>
        <taxon>Pezizomycotina</taxon>
        <taxon>Dothideomycetes</taxon>
        <taxon>Dothideomycetidae</taxon>
        <taxon>Mycosphaerellales</taxon>
        <taxon>Teratosphaeriaceae</taxon>
        <taxon>Hortaea</taxon>
    </lineage>
</organism>
<keyword evidence="4 6" id="KW-0472">Membrane</keyword>
<feature type="transmembrane region" description="Helical" evidence="6">
    <location>
        <begin position="384"/>
        <end position="403"/>
    </location>
</feature>
<feature type="compositionally biased region" description="Basic and acidic residues" evidence="5">
    <location>
        <begin position="166"/>
        <end position="182"/>
    </location>
</feature>
<dbReference type="Gene3D" id="1.20.1250.20">
    <property type="entry name" value="MFS general substrate transporter like domains"/>
    <property type="match status" value="1"/>
</dbReference>
<feature type="region of interest" description="Disordered" evidence="5">
    <location>
        <begin position="1"/>
        <end position="212"/>
    </location>
</feature>
<feature type="compositionally biased region" description="Polar residues" evidence="5">
    <location>
        <begin position="25"/>
        <end position="40"/>
    </location>
</feature>
<name>A0A3M7HQL0_HORWE</name>
<dbReference type="PROSITE" id="PS50850">
    <property type="entry name" value="MFS"/>
    <property type="match status" value="1"/>
</dbReference>
<feature type="transmembrane region" description="Helical" evidence="6">
    <location>
        <begin position="684"/>
        <end position="703"/>
    </location>
</feature>
<proteinExistence type="predicted"/>
<comment type="caution">
    <text evidence="8">The sequence shown here is derived from an EMBL/GenBank/DDBJ whole genome shotgun (WGS) entry which is preliminary data.</text>
</comment>
<reference evidence="8 9" key="1">
    <citation type="journal article" date="2018" name="BMC Genomics">
        <title>Genomic evidence for intraspecific hybridization in a clonal and extremely halotolerant yeast.</title>
        <authorList>
            <person name="Gostincar C."/>
            <person name="Stajich J.E."/>
            <person name="Zupancic J."/>
            <person name="Zalar P."/>
            <person name="Gunde-Cimerman N."/>
        </authorList>
    </citation>
    <scope>NUCLEOTIDE SEQUENCE [LARGE SCALE GENOMIC DNA]</scope>
    <source>
        <strain evidence="8 9">EXF-171</strain>
    </source>
</reference>
<feature type="domain" description="Major facilitator superfamily (MFS) profile" evidence="7">
    <location>
        <begin position="346"/>
        <end position="827"/>
    </location>
</feature>
<feature type="compositionally biased region" description="Polar residues" evidence="5">
    <location>
        <begin position="228"/>
        <end position="241"/>
    </location>
</feature>
<feature type="region of interest" description="Disordered" evidence="5">
    <location>
        <begin position="228"/>
        <end position="255"/>
    </location>
</feature>
<feature type="transmembrane region" description="Helical" evidence="6">
    <location>
        <begin position="415"/>
        <end position="438"/>
    </location>
</feature>
<evidence type="ECO:0000313" key="9">
    <source>
        <dbReference type="Proteomes" id="UP000281468"/>
    </source>
</evidence>
<evidence type="ECO:0000256" key="1">
    <source>
        <dbReference type="ARBA" id="ARBA00004141"/>
    </source>
</evidence>
<feature type="compositionally biased region" description="Low complexity" evidence="5">
    <location>
        <begin position="73"/>
        <end position="87"/>
    </location>
</feature>
<feature type="transmembrane region" description="Helical" evidence="6">
    <location>
        <begin position="344"/>
        <end position="364"/>
    </location>
</feature>
<keyword evidence="2 6" id="KW-0812">Transmembrane</keyword>
<feature type="transmembrane region" description="Helical" evidence="6">
    <location>
        <begin position="538"/>
        <end position="556"/>
    </location>
</feature>
<dbReference type="GO" id="GO:0016020">
    <property type="term" value="C:membrane"/>
    <property type="evidence" value="ECO:0007669"/>
    <property type="project" value="UniProtKB-SubCell"/>
</dbReference>
<protein>
    <recommendedName>
        <fullName evidence="7">Major facilitator superfamily (MFS) profile domain-containing protein</fullName>
    </recommendedName>
</protein>
<feature type="compositionally biased region" description="Polar residues" evidence="5">
    <location>
        <begin position="57"/>
        <end position="70"/>
    </location>
</feature>
<evidence type="ECO:0000256" key="6">
    <source>
        <dbReference type="SAM" id="Phobius"/>
    </source>
</evidence>
<feature type="transmembrane region" description="Helical" evidence="6">
    <location>
        <begin position="709"/>
        <end position="738"/>
    </location>
</feature>